<evidence type="ECO:0000256" key="6">
    <source>
        <dbReference type="SAM" id="MobiDB-lite"/>
    </source>
</evidence>
<dbReference type="EC" id="4.3.1.7" evidence="5"/>
<dbReference type="PANTHER" id="PTHR39330:SF1">
    <property type="entry name" value="ETHANOLAMINE AMMONIA-LYASE SMALL SUBUNIT"/>
    <property type="match status" value="1"/>
</dbReference>
<sequence>MSDPESKQGAAPKQAGGAPSMAPRNGDEPSVPRTPLSEQSAAEQSAAGQSAAGQSATEHYAAGQHRPKSSPAPQSVPESVSHRAPAEQSVSRSPVVQTAALPPPADDPLVQPDPWDALRAHTSARIAIGRVGGSLPSAEVLRFGLAHARARDAVHHPLNGADLATRLRTAGFRVAQVRSQAPDRQTYLLRPDLGRRLHDDDRDALLAAPPAPELAFVLADGLSTFAVERHALPLLEAMRERFTTDWAATPVVMVDQGRVAVGDDIGEALQARMVVVLVGERPGLTSPDSLGIYFTYQPRTGRMDSERNCISNVRPEGLPVDAAADKLSHMLRQSLTLQLSGVGLKDDSEAPEVLKASATVDVANAAPSQRPLP</sequence>
<comment type="catalytic activity">
    <reaction evidence="5">
        <text>ethanolamine = acetaldehyde + NH4(+)</text>
        <dbReference type="Rhea" id="RHEA:15313"/>
        <dbReference type="ChEBI" id="CHEBI:15343"/>
        <dbReference type="ChEBI" id="CHEBI:28938"/>
        <dbReference type="ChEBI" id="CHEBI:57603"/>
        <dbReference type="EC" id="4.3.1.7"/>
    </reaction>
</comment>
<dbReference type="NCBIfam" id="NF003971">
    <property type="entry name" value="PRK05465.1"/>
    <property type="match status" value="1"/>
</dbReference>
<dbReference type="InterPro" id="IPR009246">
    <property type="entry name" value="EutC"/>
</dbReference>
<dbReference type="GO" id="GO:0008851">
    <property type="term" value="F:ethanolamine ammonia-lyase activity"/>
    <property type="evidence" value="ECO:0007669"/>
    <property type="project" value="UniProtKB-UniRule"/>
</dbReference>
<dbReference type="AlphaFoldDB" id="A0A7Y9IXR0"/>
<gene>
    <name evidence="5" type="primary">eutC</name>
    <name evidence="7" type="ORF">FHW18_004273</name>
</gene>
<dbReference type="UniPathway" id="UPA00560"/>
<evidence type="ECO:0000256" key="2">
    <source>
        <dbReference type="ARBA" id="ARBA00023239"/>
    </source>
</evidence>
<dbReference type="HAMAP" id="MF_00601">
    <property type="entry name" value="EutC"/>
    <property type="match status" value="1"/>
</dbReference>
<dbReference type="EMBL" id="JACBYR010000002">
    <property type="protein sequence ID" value="NYE84966.1"/>
    <property type="molecule type" value="Genomic_DNA"/>
</dbReference>
<evidence type="ECO:0000313" key="8">
    <source>
        <dbReference type="Proteomes" id="UP000542125"/>
    </source>
</evidence>
<name>A0A7Y9IXR0_9BURK</name>
<comment type="similarity">
    <text evidence="5">Belongs to the EutC family.</text>
</comment>
<keyword evidence="2 5" id="KW-0456">Lyase</keyword>
<dbReference type="Gene3D" id="3.40.50.11240">
    <property type="entry name" value="Ethanolamine ammonia-lyase light chain (EutC)"/>
    <property type="match status" value="1"/>
</dbReference>
<reference evidence="7 8" key="1">
    <citation type="submission" date="2020-07" db="EMBL/GenBank/DDBJ databases">
        <title>Genomic Encyclopedia of Type Strains, Phase IV (KMG-V): Genome sequencing to study the core and pangenomes of soil and plant-associated prokaryotes.</title>
        <authorList>
            <person name="Whitman W."/>
        </authorList>
    </citation>
    <scope>NUCLEOTIDE SEQUENCE [LARGE SCALE GENOMIC DNA]</scope>
    <source>
        <strain evidence="7 8">SAS40</strain>
    </source>
</reference>
<evidence type="ECO:0000256" key="3">
    <source>
        <dbReference type="ARBA" id="ARBA00023285"/>
    </source>
</evidence>
<comment type="pathway">
    <text evidence="5">Amine and polyamine degradation; ethanolamine degradation.</text>
</comment>
<dbReference type="Pfam" id="PF05985">
    <property type="entry name" value="EutC"/>
    <property type="match status" value="1"/>
</dbReference>
<keyword evidence="4 5" id="KW-1283">Bacterial microcompartment</keyword>
<evidence type="ECO:0000313" key="7">
    <source>
        <dbReference type="EMBL" id="NYE84966.1"/>
    </source>
</evidence>
<feature type="binding site" evidence="5">
    <location>
        <position position="309"/>
    </location>
    <ligand>
        <name>adenosylcob(III)alamin</name>
        <dbReference type="ChEBI" id="CHEBI:18408"/>
    </ligand>
</feature>
<comment type="subcellular location">
    <subcellularLocation>
        <location evidence="5">Bacterial microcompartment</location>
    </subcellularLocation>
</comment>
<keyword evidence="1 5" id="KW-0846">Cobalamin</keyword>
<protein>
    <recommendedName>
        <fullName evidence="5">Ethanolamine ammonia-lyase small subunit</fullName>
        <shortName evidence="5">EAL small subunit</shortName>
        <ecNumber evidence="5">4.3.1.7</ecNumber>
    </recommendedName>
</protein>
<comment type="cofactor">
    <cofactor evidence="5">
        <name>adenosylcob(III)alamin</name>
        <dbReference type="ChEBI" id="CHEBI:18408"/>
    </cofactor>
    <text evidence="5">Binds between the large and small subunits.</text>
</comment>
<accession>A0A7Y9IXR0</accession>
<comment type="caution">
    <text evidence="7">The sequence shown here is derived from an EMBL/GenBank/DDBJ whole genome shotgun (WGS) entry which is preliminary data.</text>
</comment>
<dbReference type="GO" id="GO:0009350">
    <property type="term" value="C:ethanolamine ammonia-lyase complex"/>
    <property type="evidence" value="ECO:0007669"/>
    <property type="project" value="UniProtKB-UniRule"/>
</dbReference>
<dbReference type="PANTHER" id="PTHR39330">
    <property type="entry name" value="ETHANOLAMINE AMMONIA-LYASE LIGHT CHAIN"/>
    <property type="match status" value="1"/>
</dbReference>
<feature type="binding site" evidence="5">
    <location>
        <position position="280"/>
    </location>
    <ligand>
        <name>adenosylcob(III)alamin</name>
        <dbReference type="ChEBI" id="CHEBI:18408"/>
    </ligand>
</feature>
<keyword evidence="3 5" id="KW-0170">Cobalt</keyword>
<proteinExistence type="inferred from homology"/>
<dbReference type="Proteomes" id="UP000542125">
    <property type="component" value="Unassembled WGS sequence"/>
</dbReference>
<dbReference type="InterPro" id="IPR042255">
    <property type="entry name" value="EutC_N"/>
</dbReference>
<comment type="subunit">
    <text evidence="5">The basic unit is a heterodimer which dimerizes to form tetramers. The heterotetramers trimerize; 6 large subunits form a core ring with 6 small subunits projecting outwards.</text>
</comment>
<dbReference type="GO" id="GO:0006520">
    <property type="term" value="P:amino acid metabolic process"/>
    <property type="evidence" value="ECO:0007669"/>
    <property type="project" value="InterPro"/>
</dbReference>
<evidence type="ECO:0000256" key="1">
    <source>
        <dbReference type="ARBA" id="ARBA00022628"/>
    </source>
</evidence>
<dbReference type="GO" id="GO:0046336">
    <property type="term" value="P:ethanolamine catabolic process"/>
    <property type="evidence" value="ECO:0007669"/>
    <property type="project" value="UniProtKB-UniRule"/>
</dbReference>
<feature type="compositionally biased region" description="Low complexity" evidence="6">
    <location>
        <begin position="7"/>
        <end position="20"/>
    </location>
</feature>
<feature type="binding site" evidence="5">
    <location>
        <position position="259"/>
    </location>
    <ligand>
        <name>adenosylcob(III)alamin</name>
        <dbReference type="ChEBI" id="CHEBI:18408"/>
    </ligand>
</feature>
<dbReference type="Gene3D" id="1.10.30.40">
    <property type="entry name" value="Ethanolamine ammonia-lyase light chain (EutC), N-terminal domain"/>
    <property type="match status" value="1"/>
</dbReference>
<comment type="function">
    <text evidence="5">Catalyzes the deamination of various vicinal amino-alcohols to oxo compounds. Allows this organism to utilize ethanolamine as the sole source of nitrogen and carbon in the presence of external vitamin B12.</text>
</comment>
<dbReference type="GO" id="GO:0031419">
    <property type="term" value="F:cobalamin binding"/>
    <property type="evidence" value="ECO:0007669"/>
    <property type="project" value="UniProtKB-UniRule"/>
</dbReference>
<evidence type="ECO:0000256" key="4">
    <source>
        <dbReference type="ARBA" id="ARBA00024446"/>
    </source>
</evidence>
<feature type="compositionally biased region" description="Low complexity" evidence="6">
    <location>
        <begin position="37"/>
        <end position="56"/>
    </location>
</feature>
<dbReference type="InterPro" id="IPR042251">
    <property type="entry name" value="EutC_C"/>
</dbReference>
<evidence type="ECO:0000256" key="5">
    <source>
        <dbReference type="HAMAP-Rule" id="MF_00601"/>
    </source>
</evidence>
<dbReference type="GO" id="GO:0031471">
    <property type="term" value="C:ethanolamine degradation polyhedral organelle"/>
    <property type="evidence" value="ECO:0007669"/>
    <property type="project" value="UniProtKB-UniRule"/>
</dbReference>
<keyword evidence="8" id="KW-1185">Reference proteome</keyword>
<feature type="region of interest" description="Disordered" evidence="6">
    <location>
        <begin position="1"/>
        <end position="114"/>
    </location>
</feature>
<organism evidence="7 8">
    <name type="scientific">Pigmentiphaga litoralis</name>
    <dbReference type="NCBI Taxonomy" id="516702"/>
    <lineage>
        <taxon>Bacteria</taxon>
        <taxon>Pseudomonadati</taxon>
        <taxon>Pseudomonadota</taxon>
        <taxon>Betaproteobacteria</taxon>
        <taxon>Burkholderiales</taxon>
        <taxon>Alcaligenaceae</taxon>
        <taxon>Pigmentiphaga</taxon>
    </lineage>
</organism>